<organism evidence="3 4">
    <name type="scientific">Miscanthus lutarioriparius</name>
    <dbReference type="NCBI Taxonomy" id="422564"/>
    <lineage>
        <taxon>Eukaryota</taxon>
        <taxon>Viridiplantae</taxon>
        <taxon>Streptophyta</taxon>
        <taxon>Embryophyta</taxon>
        <taxon>Tracheophyta</taxon>
        <taxon>Spermatophyta</taxon>
        <taxon>Magnoliopsida</taxon>
        <taxon>Liliopsida</taxon>
        <taxon>Poales</taxon>
        <taxon>Poaceae</taxon>
        <taxon>PACMAD clade</taxon>
        <taxon>Panicoideae</taxon>
        <taxon>Andropogonodae</taxon>
        <taxon>Andropogoneae</taxon>
        <taxon>Saccharinae</taxon>
        <taxon>Miscanthus</taxon>
    </lineage>
</organism>
<dbReference type="EMBL" id="CAJGYO010000017">
    <property type="protein sequence ID" value="CAD6334201.1"/>
    <property type="molecule type" value="Genomic_DNA"/>
</dbReference>
<dbReference type="GO" id="GO:0003824">
    <property type="term" value="F:catalytic activity"/>
    <property type="evidence" value="ECO:0007669"/>
    <property type="project" value="InterPro"/>
</dbReference>
<dbReference type="Proteomes" id="UP000604825">
    <property type="component" value="Unassembled WGS sequence"/>
</dbReference>
<dbReference type="AlphaFoldDB" id="A0A811RYI6"/>
<evidence type="ECO:0000259" key="2">
    <source>
        <dbReference type="Pfam" id="PF03372"/>
    </source>
</evidence>
<keyword evidence="4" id="KW-1185">Reference proteome</keyword>
<reference evidence="3" key="1">
    <citation type="submission" date="2020-10" db="EMBL/GenBank/DDBJ databases">
        <authorList>
            <person name="Han B."/>
            <person name="Lu T."/>
            <person name="Zhao Q."/>
            <person name="Huang X."/>
            <person name="Zhao Y."/>
        </authorList>
    </citation>
    <scope>NUCLEOTIDE SEQUENCE</scope>
</reference>
<dbReference type="SUPFAM" id="SSF56219">
    <property type="entry name" value="DNase I-like"/>
    <property type="match status" value="1"/>
</dbReference>
<feature type="region of interest" description="Disordered" evidence="1">
    <location>
        <begin position="1"/>
        <end position="24"/>
    </location>
</feature>
<dbReference type="PANTHER" id="PTHR33710">
    <property type="entry name" value="BNAC02G09200D PROTEIN"/>
    <property type="match status" value="1"/>
</dbReference>
<accession>A0A811RYI6</accession>
<name>A0A811RYI6_9POAL</name>
<dbReference type="InterPro" id="IPR036691">
    <property type="entry name" value="Endo/exonu/phosph_ase_sf"/>
</dbReference>
<dbReference type="OrthoDB" id="685351at2759"/>
<evidence type="ECO:0000256" key="1">
    <source>
        <dbReference type="SAM" id="MobiDB-lite"/>
    </source>
</evidence>
<dbReference type="InterPro" id="IPR005135">
    <property type="entry name" value="Endo/exonuclease/phosphatase"/>
</dbReference>
<feature type="domain" description="Endonuclease/exonuclease/phosphatase" evidence="2">
    <location>
        <begin position="13"/>
        <end position="230"/>
    </location>
</feature>
<proteinExistence type="predicted"/>
<feature type="region of interest" description="Disordered" evidence="1">
    <location>
        <begin position="54"/>
        <end position="96"/>
    </location>
</feature>
<protein>
    <recommendedName>
        <fullName evidence="2">Endonuclease/exonuclease/phosphatase domain-containing protein</fullName>
    </recommendedName>
</protein>
<dbReference type="Pfam" id="PF03372">
    <property type="entry name" value="Exo_endo_phos"/>
    <property type="match status" value="1"/>
</dbReference>
<dbReference type="PANTHER" id="PTHR33710:SF48">
    <property type="entry name" value="OS02G0307075 PROTEIN"/>
    <property type="match status" value="1"/>
</dbReference>
<gene>
    <name evidence="3" type="ORF">NCGR_LOCUS58299</name>
</gene>
<evidence type="ECO:0000313" key="4">
    <source>
        <dbReference type="Proteomes" id="UP000604825"/>
    </source>
</evidence>
<comment type="caution">
    <text evidence="3">The sequence shown here is derived from an EMBL/GenBank/DDBJ whole genome shotgun (WGS) entry which is preliminary data.</text>
</comment>
<sequence length="245" mass="27937">MELSSHDEAPVQQSGEAGILVYSRRPRKKHTETVVELGPTEDFIHRISRPLPTLSTPAIPKHRCQPTVSTLPPRRSRRIAKLPPETNPQAAGTRHSVSVKFKSGDEHVWWFTRVYGPHQDAEKIAFLDEIREVRANCGGPWMMAGDFNMIYSAEDKNNENLNRAMMGRFRRLVNDLELKEIPLMGRRYTWSNERDAPTLVKLDRVLCTADWEALYPECILQSQATEISDHCPLLLGLEEGIQGKK</sequence>
<evidence type="ECO:0000313" key="3">
    <source>
        <dbReference type="EMBL" id="CAD6334201.1"/>
    </source>
</evidence>
<dbReference type="Gene3D" id="3.60.10.10">
    <property type="entry name" value="Endonuclease/exonuclease/phosphatase"/>
    <property type="match status" value="1"/>
</dbReference>